<reference evidence="5" key="2">
    <citation type="submission" date="2017-05" db="EMBL/GenBank/DDBJ databases">
        <title>Whole genome sequence of fish pathogenic bacteria, Photobacterium damselae subsp. piscicida, strain 91-197, isolated from hybrid striped bass (Morone sp.) in USA.</title>
        <authorList>
            <person name="Teru Y."/>
            <person name="Hikima J."/>
            <person name="Kono T."/>
            <person name="Sakai M."/>
            <person name="Takano T."/>
            <person name="Hawke J.P."/>
            <person name="Takeyama H."/>
            <person name="Aoki T."/>
        </authorList>
    </citation>
    <scope>NUCLEOTIDE SEQUENCE [LARGE SCALE GENOMIC DNA]</scope>
    <source>
        <strain evidence="5">91-197</strain>
    </source>
</reference>
<dbReference type="Proteomes" id="UP000516656">
    <property type="component" value="Chromosome 1"/>
</dbReference>
<organism evidence="3 6">
    <name type="scientific">Photobacterium damsela subsp. piscicida</name>
    <name type="common">Pasteurella piscicida</name>
    <dbReference type="NCBI Taxonomy" id="38294"/>
    <lineage>
        <taxon>Bacteria</taxon>
        <taxon>Pseudomonadati</taxon>
        <taxon>Pseudomonadota</taxon>
        <taxon>Gammaproteobacteria</taxon>
        <taxon>Vibrionales</taxon>
        <taxon>Vibrionaceae</taxon>
        <taxon>Photobacterium</taxon>
    </lineage>
</organism>
<dbReference type="EMBL" id="CP061854">
    <property type="protein sequence ID" value="QOD56116.1"/>
    <property type="molecule type" value="Genomic_DNA"/>
</dbReference>
<dbReference type="AlphaFoldDB" id="A0A1V1VF68"/>
<name>A0A1V1VF68_PHODP</name>
<dbReference type="EMBL" id="CP061855">
    <property type="protein sequence ID" value="QOD58526.1"/>
    <property type="molecule type" value="Genomic_DNA"/>
</dbReference>
<gene>
    <name evidence="3" type="ORF">IC627_12820</name>
    <name evidence="4" type="ORF">IC627_16950</name>
    <name evidence="1" type="ORF">PDPUS_1_00571</name>
    <name evidence="2" type="ORF">PDPUS_2_00417</name>
</gene>
<evidence type="ECO:0000313" key="5">
    <source>
        <dbReference type="Proteomes" id="UP000218676"/>
    </source>
</evidence>
<reference evidence="1" key="1">
    <citation type="journal article" date="2017" name="Genome Announc.">
        <title>Whole-Genome Sequence of Photobacterium damselae subsp. piscicida Strain 91-197, Isolated from Hybrid Striped Bass (Morone sp.) in the United States.</title>
        <authorList>
            <person name="Teru Y."/>
            <person name="Hikima J."/>
            <person name="Kono T."/>
            <person name="Sakai M."/>
            <person name="Takano T."/>
            <person name="Hawke J.P."/>
            <person name="Takeyama H."/>
            <person name="Aoki T."/>
        </authorList>
    </citation>
    <scope>NUCLEOTIDE SEQUENCE</scope>
    <source>
        <strain evidence="1">91-197</strain>
    </source>
</reference>
<dbReference type="EMBL" id="AP018046">
    <property type="protein sequence ID" value="BAX55003.1"/>
    <property type="molecule type" value="Genomic_DNA"/>
</dbReference>
<evidence type="ECO:0000313" key="2">
    <source>
        <dbReference type="EMBL" id="BAX55003.1"/>
    </source>
</evidence>
<evidence type="ECO:0000313" key="4">
    <source>
        <dbReference type="EMBL" id="QOD58526.1"/>
    </source>
</evidence>
<sequence length="183" mass="20553">MAASTRASRKQQTQKKFLEAIDRLLKGEAKCKSLKTMKLNNSNVEKEAGEKGNTIRHYPRVLDFISAKKKDPQTQWTEEGDFIGGSGEKVVPRDVRAEELKLRLDEKSSIADTAEENASLYKGQCDALTAAMKTQLEAHEPFVAALFSAIPHEQKLIKLKQYEDNLLKGDFGNFNRPSLKSIK</sequence>
<accession>A0A1V1VF68</accession>
<protein>
    <submittedName>
        <fullName evidence="3">Uncharacterized protein</fullName>
    </submittedName>
</protein>
<evidence type="ECO:0000313" key="3">
    <source>
        <dbReference type="EMBL" id="QOD56116.1"/>
    </source>
</evidence>
<dbReference type="Proteomes" id="UP000516656">
    <property type="component" value="Chromosome 2"/>
</dbReference>
<dbReference type="RefSeq" id="WP_086957569.1">
    <property type="nucleotide sequence ID" value="NZ_AP018045.1"/>
</dbReference>
<dbReference type="Proteomes" id="UP000218676">
    <property type="component" value="Chromosome 2"/>
</dbReference>
<evidence type="ECO:0000313" key="6">
    <source>
        <dbReference type="Proteomes" id="UP000516656"/>
    </source>
</evidence>
<reference evidence="3 6" key="3">
    <citation type="submission" date="2020-09" db="EMBL/GenBank/DDBJ databases">
        <title>Complete, closed and curated genome sequences of Photobacterium damselae subsp. piscicida isolates from Australia indicate localised evolution and additional plasmid-borne pathogenicity mechanisms.</title>
        <authorList>
            <person name="Baseggio L."/>
            <person name="Silayeva O."/>
            <person name="Buller N."/>
            <person name="Landos M."/>
            <person name="Engelstaedter J."/>
            <person name="Barnes A.C."/>
        </authorList>
    </citation>
    <scope>NUCLEOTIDE SEQUENCE [LARGE SCALE GENOMIC DNA]</scope>
    <source>
        <strain evidence="3 6">AS-16-0540-1</strain>
    </source>
</reference>
<proteinExistence type="predicted"/>
<dbReference type="EMBL" id="AP018045">
    <property type="protein sequence ID" value="BAX51946.1"/>
    <property type="molecule type" value="Genomic_DNA"/>
</dbReference>
<dbReference type="Proteomes" id="UP000218676">
    <property type="component" value="Chromosome 1"/>
</dbReference>
<evidence type="ECO:0000313" key="1">
    <source>
        <dbReference type="EMBL" id="BAX51946.1"/>
    </source>
</evidence>